<dbReference type="EMBL" id="JAUUTY010000004">
    <property type="protein sequence ID" value="KAK1646553.1"/>
    <property type="molecule type" value="Genomic_DNA"/>
</dbReference>
<dbReference type="SUPFAM" id="SSF81383">
    <property type="entry name" value="F-box domain"/>
    <property type="match status" value="1"/>
</dbReference>
<dbReference type="InterPro" id="IPR053781">
    <property type="entry name" value="F-box_AtFBL13-like"/>
</dbReference>
<feature type="region of interest" description="Disordered" evidence="1">
    <location>
        <begin position="1"/>
        <end position="22"/>
    </location>
</feature>
<proteinExistence type="predicted"/>
<dbReference type="Gene3D" id="1.20.1280.50">
    <property type="match status" value="1"/>
</dbReference>
<dbReference type="InterPro" id="IPR001810">
    <property type="entry name" value="F-box_dom"/>
</dbReference>
<comment type="caution">
    <text evidence="3">The sequence shown here is derived from an EMBL/GenBank/DDBJ whole genome shotgun (WGS) entry which is preliminary data.</text>
</comment>
<reference evidence="3" key="1">
    <citation type="submission" date="2023-07" db="EMBL/GenBank/DDBJ databases">
        <title>A chromosome-level genome assembly of Lolium multiflorum.</title>
        <authorList>
            <person name="Chen Y."/>
            <person name="Copetti D."/>
            <person name="Kolliker R."/>
            <person name="Studer B."/>
        </authorList>
    </citation>
    <scope>NUCLEOTIDE SEQUENCE</scope>
    <source>
        <strain evidence="3">02402/16</strain>
        <tissue evidence="3">Leaf</tissue>
    </source>
</reference>
<feature type="compositionally biased region" description="Low complexity" evidence="1">
    <location>
        <begin position="1"/>
        <end position="18"/>
    </location>
</feature>
<accession>A0AAD8S7I5</accession>
<organism evidence="3 4">
    <name type="scientific">Lolium multiflorum</name>
    <name type="common">Italian ryegrass</name>
    <name type="synonym">Lolium perenne subsp. multiflorum</name>
    <dbReference type="NCBI Taxonomy" id="4521"/>
    <lineage>
        <taxon>Eukaryota</taxon>
        <taxon>Viridiplantae</taxon>
        <taxon>Streptophyta</taxon>
        <taxon>Embryophyta</taxon>
        <taxon>Tracheophyta</taxon>
        <taxon>Spermatophyta</taxon>
        <taxon>Magnoliopsida</taxon>
        <taxon>Liliopsida</taxon>
        <taxon>Poales</taxon>
        <taxon>Poaceae</taxon>
        <taxon>BOP clade</taxon>
        <taxon>Pooideae</taxon>
        <taxon>Poodae</taxon>
        <taxon>Poeae</taxon>
        <taxon>Poeae Chloroplast Group 2 (Poeae type)</taxon>
        <taxon>Loliodinae</taxon>
        <taxon>Loliinae</taxon>
        <taxon>Lolium</taxon>
    </lineage>
</organism>
<dbReference type="Proteomes" id="UP001231189">
    <property type="component" value="Unassembled WGS sequence"/>
</dbReference>
<dbReference type="InterPro" id="IPR053197">
    <property type="entry name" value="F-box_SCFL_complex_component"/>
</dbReference>
<evidence type="ECO:0000259" key="2">
    <source>
        <dbReference type="Pfam" id="PF00646"/>
    </source>
</evidence>
<dbReference type="PANTHER" id="PTHR34223">
    <property type="entry name" value="OS11G0201299 PROTEIN"/>
    <property type="match status" value="1"/>
</dbReference>
<dbReference type="InterPro" id="IPR036047">
    <property type="entry name" value="F-box-like_dom_sf"/>
</dbReference>
<evidence type="ECO:0000313" key="4">
    <source>
        <dbReference type="Proteomes" id="UP001231189"/>
    </source>
</evidence>
<dbReference type="CDD" id="cd22160">
    <property type="entry name" value="F-box_AtFBL13-like"/>
    <property type="match status" value="1"/>
</dbReference>
<protein>
    <recommendedName>
        <fullName evidence="2">F-box domain-containing protein</fullName>
    </recommendedName>
</protein>
<name>A0AAD8S7I5_LOLMU</name>
<dbReference type="PANTHER" id="PTHR34223:SF80">
    <property type="entry name" value="OS11G0205900 PROTEIN"/>
    <property type="match status" value="1"/>
</dbReference>
<dbReference type="Pfam" id="PF00646">
    <property type="entry name" value="F-box"/>
    <property type="match status" value="1"/>
</dbReference>
<keyword evidence="4" id="KW-1185">Reference proteome</keyword>
<dbReference type="AlphaFoldDB" id="A0AAD8S7I5"/>
<feature type="domain" description="F-box" evidence="2">
    <location>
        <begin position="48"/>
        <end position="81"/>
    </location>
</feature>
<sequence length="501" mass="55768">MSSTDDSSSSEDSYSSDSEIAVNTPATGADARRMFDGMPPGVDRIGALPDGVLHYLLSFLPAQEAVRTCVLAQRWRHLWKSTTGLCIVGASGAGSVRDLRKFVDHLLILRERTDLDTVHIGFSKFREEDVPFVNLWIRFAVQSKVGVLAVTHTNVNQPFHLDGPPLASRYLTTLGLHGVLLNRPFLDFSSCPALEYLKISSCVINVSKIGFQSLRRLKIFRCRSFLDHRIRVSAPCLISLKLDGFSGRTPLLERMPLLETAFLNLGTTLHDTSDDMCLHYSRSGVFCGANDVSCANCLYNDGSTNSSLLLGAIYNAEHLELISSSGMIIFTRDLKWCPTFNNLRNLLLNDYWCVGPDFSALTCILKHSPVLEKLTLQLVSEGIRTNVEMKGSYSSTERSTVIPQHLKIVHVKCYVVDEKVAKVLKFLCTLNLRLKIPWDSVLCKAEQDLLMVASSTTFSRLLDTGGSAVLKKVEGFSMMQRCYHILRSFVYGPWVCYVSSA</sequence>
<evidence type="ECO:0000256" key="1">
    <source>
        <dbReference type="SAM" id="MobiDB-lite"/>
    </source>
</evidence>
<evidence type="ECO:0000313" key="3">
    <source>
        <dbReference type="EMBL" id="KAK1646553.1"/>
    </source>
</evidence>
<gene>
    <name evidence="3" type="ORF">QYE76_064358</name>
</gene>